<evidence type="ECO:0000259" key="2">
    <source>
        <dbReference type="PROSITE" id="PS50263"/>
    </source>
</evidence>
<feature type="domain" description="CN hydrolase" evidence="2">
    <location>
        <begin position="2"/>
        <end position="264"/>
    </location>
</feature>
<protein>
    <recommendedName>
        <fullName evidence="2">CN hydrolase domain-containing protein</fullName>
    </recommendedName>
</protein>
<dbReference type="PANTHER" id="PTHR10609">
    <property type="entry name" value="BIOTINIDASE-RELATED"/>
    <property type="match status" value="1"/>
</dbReference>
<dbReference type="Pfam" id="PF00795">
    <property type="entry name" value="CN_hydrolase"/>
    <property type="match status" value="1"/>
</dbReference>
<dbReference type="EMBL" id="BRYB01000682">
    <property type="protein sequence ID" value="GMI35282.1"/>
    <property type="molecule type" value="Genomic_DNA"/>
</dbReference>
<organism evidence="3 4">
    <name type="scientific">Tetraparma gracilis</name>
    <dbReference type="NCBI Taxonomy" id="2962635"/>
    <lineage>
        <taxon>Eukaryota</taxon>
        <taxon>Sar</taxon>
        <taxon>Stramenopiles</taxon>
        <taxon>Ochrophyta</taxon>
        <taxon>Bolidophyceae</taxon>
        <taxon>Parmales</taxon>
        <taxon>Triparmaceae</taxon>
        <taxon>Tetraparma</taxon>
    </lineage>
</organism>
<accession>A0ABQ6MYD9</accession>
<comment type="similarity">
    <text evidence="1">Belongs to the carbon-nitrogen hydrolase superfamily. BTD/VNN family.</text>
</comment>
<dbReference type="PANTHER" id="PTHR10609:SF27">
    <property type="entry name" value="CN HYDROLASE DOMAIN-CONTAINING PROTEIN-RELATED"/>
    <property type="match status" value="1"/>
</dbReference>
<dbReference type="Proteomes" id="UP001165060">
    <property type="component" value="Unassembled WGS sequence"/>
</dbReference>
<dbReference type="InterPro" id="IPR036526">
    <property type="entry name" value="C-N_Hydrolase_sf"/>
</dbReference>
<sequence length="468" mass="49184">MFRAAYLSYSAQFHIDAPSSFAYNVAQHILHVAAAAEQGAGIVVCPEYGISGFSNMPKSDWVSGGWYETWADPGDDAWNVPCTAPDHYPEAPSLVSLSCAAREHSISVVASIPRLQDGQLYNVALAFTESGRLVSYAKQNLWGESAYIDVPEGNHPTTFTTDAGVTFGLVVCADLIYKSPVLDLVGSGVKHFVAPVAWDNSMAQMQVLGWAQGWSGWTGATLIVSNHRAPNMSGSGVFKGGEVLSSSSSFYEETDSLHVVDVGGEEGGGAFVVPNVVAIGEEPLPADESWAWKELEEGAVLESATGAVECTVRSLGGAAGGYALGVVDGMDADNVHAPSMTWGAKACGVMACGAADNSCLDYRAGGGLESLELGFKGLAGDGVVVEVVGYVEGQEDGQVLMDWRLEDGVLYVEGEEGVRISSALVYSREFAWDPGAVLPLTKANLTKLAAAIATGIFTTVVRQSLPNY</sequence>
<proteinExistence type="inferred from homology"/>
<name>A0ABQ6MYD9_9STRA</name>
<dbReference type="Gene3D" id="3.60.110.10">
    <property type="entry name" value="Carbon-nitrogen hydrolase"/>
    <property type="match status" value="1"/>
</dbReference>
<evidence type="ECO:0000313" key="4">
    <source>
        <dbReference type="Proteomes" id="UP001165060"/>
    </source>
</evidence>
<dbReference type="InterPro" id="IPR040154">
    <property type="entry name" value="Biotinidase/VNN"/>
</dbReference>
<reference evidence="3 4" key="1">
    <citation type="journal article" date="2023" name="Commun. Biol.">
        <title>Genome analysis of Parmales, the sister group of diatoms, reveals the evolutionary specialization of diatoms from phago-mixotrophs to photoautotrophs.</title>
        <authorList>
            <person name="Ban H."/>
            <person name="Sato S."/>
            <person name="Yoshikawa S."/>
            <person name="Yamada K."/>
            <person name="Nakamura Y."/>
            <person name="Ichinomiya M."/>
            <person name="Sato N."/>
            <person name="Blanc-Mathieu R."/>
            <person name="Endo H."/>
            <person name="Kuwata A."/>
            <person name="Ogata H."/>
        </authorList>
    </citation>
    <scope>NUCLEOTIDE SEQUENCE [LARGE SCALE GENOMIC DNA]</scope>
</reference>
<comment type="caution">
    <text evidence="3">The sequence shown here is derived from an EMBL/GenBank/DDBJ whole genome shotgun (WGS) entry which is preliminary data.</text>
</comment>
<evidence type="ECO:0000256" key="1">
    <source>
        <dbReference type="ARBA" id="ARBA00008225"/>
    </source>
</evidence>
<dbReference type="SUPFAM" id="SSF56317">
    <property type="entry name" value="Carbon-nitrogen hydrolase"/>
    <property type="match status" value="1"/>
</dbReference>
<dbReference type="PROSITE" id="PS50263">
    <property type="entry name" value="CN_HYDROLASE"/>
    <property type="match status" value="1"/>
</dbReference>
<gene>
    <name evidence="3" type="ORF">TeGR_g8621</name>
</gene>
<dbReference type="InterPro" id="IPR003010">
    <property type="entry name" value="C-N_Hydrolase"/>
</dbReference>
<keyword evidence="4" id="KW-1185">Reference proteome</keyword>
<evidence type="ECO:0000313" key="3">
    <source>
        <dbReference type="EMBL" id="GMI35282.1"/>
    </source>
</evidence>